<evidence type="ECO:0000256" key="19">
    <source>
        <dbReference type="SAM" id="SignalP"/>
    </source>
</evidence>
<evidence type="ECO:0000256" key="3">
    <source>
        <dbReference type="ARBA" id="ARBA00006492"/>
    </source>
</evidence>
<feature type="region of interest" description="Disordered" evidence="18">
    <location>
        <begin position="466"/>
        <end position="503"/>
    </location>
</feature>
<organism evidence="20 21">
    <name type="scientific">Artemia franciscana</name>
    <name type="common">Brine shrimp</name>
    <name type="synonym">Artemia sanfranciscana</name>
    <dbReference type="NCBI Taxonomy" id="6661"/>
    <lineage>
        <taxon>Eukaryota</taxon>
        <taxon>Metazoa</taxon>
        <taxon>Ecdysozoa</taxon>
        <taxon>Arthropoda</taxon>
        <taxon>Crustacea</taxon>
        <taxon>Branchiopoda</taxon>
        <taxon>Anostraca</taxon>
        <taxon>Artemiidae</taxon>
        <taxon>Artemia</taxon>
    </lineage>
</organism>
<dbReference type="Gene3D" id="3.10.180.20">
    <property type="entry name" value="N-Acetylglucosaminyltransferase I, Domain 2"/>
    <property type="match status" value="1"/>
</dbReference>
<dbReference type="Pfam" id="PF03071">
    <property type="entry name" value="GNT-I"/>
    <property type="match status" value="1"/>
</dbReference>
<keyword evidence="8 17" id="KW-0735">Signal-anchor</keyword>
<keyword evidence="12 17" id="KW-0464">Manganese</keyword>
<evidence type="ECO:0000313" key="21">
    <source>
        <dbReference type="Proteomes" id="UP001187531"/>
    </source>
</evidence>
<evidence type="ECO:0000256" key="16">
    <source>
        <dbReference type="ARBA" id="ARBA00049421"/>
    </source>
</evidence>
<keyword evidence="5" id="KW-0808">Transferase</keyword>
<comment type="caution">
    <text evidence="20">The sequence shown here is derived from an EMBL/GenBank/DDBJ whole genome shotgun (WGS) entry which is preliminary data.</text>
</comment>
<evidence type="ECO:0000256" key="10">
    <source>
        <dbReference type="ARBA" id="ARBA00023034"/>
    </source>
</evidence>
<feature type="compositionally biased region" description="Polar residues" evidence="18">
    <location>
        <begin position="466"/>
        <end position="479"/>
    </location>
</feature>
<evidence type="ECO:0000256" key="11">
    <source>
        <dbReference type="ARBA" id="ARBA00023136"/>
    </source>
</evidence>
<proteinExistence type="inferred from homology"/>
<protein>
    <recommendedName>
        <fullName evidence="14 17">Alpha-1,3-mannosyl-glycoprotein 2-beta-N-acetylglucosaminyltransferase</fullName>
        <shortName evidence="17">GNT-I</shortName>
        <shortName evidence="17">GlcNAc-T I</shortName>
        <ecNumber evidence="14 17">2.4.1.101</ecNumber>
    </recommendedName>
    <alternativeName>
        <fullName evidence="15 17">N-glycosyl-oligosaccharide-glycoprotein N-acetylglucosaminyltransferase I</fullName>
    </alternativeName>
</protein>
<evidence type="ECO:0000256" key="6">
    <source>
        <dbReference type="ARBA" id="ARBA00022692"/>
    </source>
</evidence>
<evidence type="ECO:0000256" key="15">
    <source>
        <dbReference type="ARBA" id="ARBA00041712"/>
    </source>
</evidence>
<feature type="region of interest" description="Disordered" evidence="18">
    <location>
        <begin position="587"/>
        <end position="629"/>
    </location>
</feature>
<dbReference type="EMBL" id="JAVRJZ010000004">
    <property type="protein sequence ID" value="KAK2723337.1"/>
    <property type="molecule type" value="Genomic_DNA"/>
</dbReference>
<dbReference type="InterPro" id="IPR004139">
    <property type="entry name" value="Glyco_trans_13"/>
</dbReference>
<evidence type="ECO:0000256" key="18">
    <source>
        <dbReference type="SAM" id="MobiDB-lite"/>
    </source>
</evidence>
<dbReference type="Proteomes" id="UP001187531">
    <property type="component" value="Unassembled WGS sequence"/>
</dbReference>
<keyword evidence="19" id="KW-0732">Signal</keyword>
<evidence type="ECO:0000256" key="7">
    <source>
        <dbReference type="ARBA" id="ARBA00022723"/>
    </source>
</evidence>
<name>A0AA88IKE4_ARTSF</name>
<dbReference type="Gene3D" id="3.90.550.10">
    <property type="entry name" value="Spore Coat Polysaccharide Biosynthesis Protein SpsA, Chain A"/>
    <property type="match status" value="1"/>
</dbReference>
<comment type="subcellular location">
    <subcellularLocation>
        <location evidence="1 17">Golgi apparatus membrane</location>
        <topology evidence="1 17">Single-pass type II membrane protein</topology>
    </subcellularLocation>
</comment>
<keyword evidence="10 17" id="KW-0333">Golgi apparatus</keyword>
<comment type="similarity">
    <text evidence="3 17">Belongs to the glycosyltransferase 13 family.</text>
</comment>
<dbReference type="GO" id="GO:0000139">
    <property type="term" value="C:Golgi membrane"/>
    <property type="evidence" value="ECO:0007669"/>
    <property type="project" value="UniProtKB-SubCell"/>
</dbReference>
<evidence type="ECO:0000256" key="9">
    <source>
        <dbReference type="ARBA" id="ARBA00022989"/>
    </source>
</evidence>
<keyword evidence="11" id="KW-0472">Membrane</keyword>
<evidence type="ECO:0000256" key="1">
    <source>
        <dbReference type="ARBA" id="ARBA00004323"/>
    </source>
</evidence>
<evidence type="ECO:0000256" key="13">
    <source>
        <dbReference type="ARBA" id="ARBA00037706"/>
    </source>
</evidence>
<comment type="catalytic activity">
    <reaction evidence="16 17">
        <text>N(4)-(alpha-D-Man-(1-&gt;3)-[alpha-D-Man-(1-&gt;3)-[alpha-D-Man-(1-&gt;6)]-alpha-D-Man-(1-&gt;6)]-beta-D-Man-(1-&gt;4)-beta-D-GlcNAc-(1-&gt;4)-beta-D-GlcNAc)-L-asparaginyl-[protein] (N-glucan mannose isomer 5A1,2) + UDP-N-acetyl-alpha-D-glucosamine = N(4)-{beta-D-GlcNAc-(1-&gt;2)-alpha-D-Man-(1-&gt;3)-[alpha-D-Man-(1-&gt;3)-[alpha-D-Man-(1-&gt;6)]-alpha-D-Man-(1-&gt;6)]-beta-D-Man-(1-&gt;4)-beta-D-GlcNAc-(1-&gt;4)-beta-D-GlcNAc}-L-asparaginyl-[protein] + UDP + H(+)</text>
        <dbReference type="Rhea" id="RHEA:11456"/>
        <dbReference type="Rhea" id="RHEA-COMP:14367"/>
        <dbReference type="Rhea" id="RHEA-COMP:14368"/>
        <dbReference type="ChEBI" id="CHEBI:15378"/>
        <dbReference type="ChEBI" id="CHEBI:57705"/>
        <dbReference type="ChEBI" id="CHEBI:58223"/>
        <dbReference type="ChEBI" id="CHEBI:59087"/>
        <dbReference type="ChEBI" id="CHEBI:60625"/>
        <dbReference type="EC" id="2.4.1.101"/>
    </reaction>
</comment>
<dbReference type="PANTHER" id="PTHR10468:SF0">
    <property type="entry name" value="ALPHA-1,3-MANNOSYL-GLYCOPROTEIN 2-BETA-N-ACETYLGLUCOSAMINYLTRANSFERASE"/>
    <property type="match status" value="1"/>
</dbReference>
<dbReference type="FunFam" id="3.90.550.10:FF:000055">
    <property type="entry name" value="Alpha-1,3-mannosyl-glycoprotein 2-beta-N-acetylglucosaminyltransferase"/>
    <property type="match status" value="1"/>
</dbReference>
<dbReference type="GO" id="GO:0003827">
    <property type="term" value="F:alpha-1,3-mannosylglycoprotein 2-beta-N-acetylglucosaminyltransferase activity"/>
    <property type="evidence" value="ECO:0007669"/>
    <property type="project" value="UniProtKB-UniRule"/>
</dbReference>
<gene>
    <name evidence="20" type="ORF">QYM36_001859</name>
</gene>
<evidence type="ECO:0000256" key="14">
    <source>
        <dbReference type="ARBA" id="ARBA00038949"/>
    </source>
</evidence>
<evidence type="ECO:0000256" key="8">
    <source>
        <dbReference type="ARBA" id="ARBA00022968"/>
    </source>
</evidence>
<evidence type="ECO:0000256" key="2">
    <source>
        <dbReference type="ARBA" id="ARBA00004922"/>
    </source>
</evidence>
<sequence>MRRNVIISLVFLCICVWMISSYLVWNENEKLVGNTLVGEDVFLEKGESTLQDVVLPVLLFSCNRPSVQRAIDLLLKYRPDKEKHPIIVSQDCWHAKTAEVLQRYKDEIIYIKHPDLSDVQVPMSGKGFEGYYKISRHYKFGLSYIFNEEKYKAVIVVEDDLEVSPDFFSYFSSTYPILVEDPILWCVSAWNDNGKPGLIDETNQDALYRSDFFPGLGWMMTQAIWNELDSKWPNTFWDDWMRLPNQRKERACLRPEISRTKTFGKVGVSNGLFFEDYLKHIKLNEKAVAFGSLDLSYLLKETYDRDFQDKVDSAPVVAPEHLRANKYSKNKISLRLLYRSKADFIRIARLFELMRDFKSGVPRTAYNGVVTFHYNGVRVYLAPSDNFLGYDPSWVTHQQPLHQERGPQPLRVTHLILRHTGLACLSILDWTPGLEAILLLLNSAVGFRNDQSGSRENLEDYLEELNSSEPTIVTSSDEASSTKDKTTELFLPPPPPELYDSDLLPQKTEMSIAPSRISTEDSGIIPDFQYQSDSVNQPMFDVEQVDEESESSHQSQLRFHAESPDSYIVQDIRQALRLNLSGIEKQQLISPDSSNERDSIDGLQLDESSIDSGNILDDSRPMSNSPLNSEDSGCITSFAKGKLELSWKTLSTADFTKVGNNFKLYGLPVHVGTEFVGDLV</sequence>
<evidence type="ECO:0000313" key="20">
    <source>
        <dbReference type="EMBL" id="KAK2723337.1"/>
    </source>
</evidence>
<evidence type="ECO:0000256" key="4">
    <source>
        <dbReference type="ARBA" id="ARBA00022676"/>
    </source>
</evidence>
<keyword evidence="9" id="KW-1133">Transmembrane helix</keyword>
<keyword evidence="4 17" id="KW-0328">Glycosyltransferase</keyword>
<feature type="chain" id="PRO_5041653995" description="Alpha-1,3-mannosyl-glycoprotein 2-beta-N-acetylglucosaminyltransferase" evidence="19">
    <location>
        <begin position="22"/>
        <end position="680"/>
    </location>
</feature>
<dbReference type="SUPFAM" id="SSF53448">
    <property type="entry name" value="Nucleotide-diphospho-sugar transferases"/>
    <property type="match status" value="1"/>
</dbReference>
<comment type="cofactor">
    <cofactor evidence="17">
        <name>Mn(2+)</name>
        <dbReference type="ChEBI" id="CHEBI:29035"/>
    </cofactor>
    <text evidence="17">The cofactor is mostly bound to the substrate.</text>
</comment>
<evidence type="ECO:0000256" key="12">
    <source>
        <dbReference type="ARBA" id="ARBA00023211"/>
    </source>
</evidence>
<accession>A0AA88IKE4</accession>
<dbReference type="EC" id="2.4.1.101" evidence="14 17"/>
<dbReference type="GO" id="GO:0030145">
    <property type="term" value="F:manganese ion binding"/>
    <property type="evidence" value="ECO:0007669"/>
    <property type="project" value="UniProtKB-UniRule"/>
</dbReference>
<keyword evidence="21" id="KW-1185">Reference proteome</keyword>
<feature type="signal peptide" evidence="19">
    <location>
        <begin position="1"/>
        <end position="21"/>
    </location>
</feature>
<evidence type="ECO:0000256" key="17">
    <source>
        <dbReference type="RuleBase" id="RU368119"/>
    </source>
</evidence>
<comment type="function">
    <text evidence="13 17">Initiates complex N-linked carbohydrate formation. Essential for the conversion of high-mannose to hybrid and complex N-glycans.</text>
</comment>
<dbReference type="AlphaFoldDB" id="A0AA88IKE4"/>
<evidence type="ECO:0000256" key="5">
    <source>
        <dbReference type="ARBA" id="ARBA00022679"/>
    </source>
</evidence>
<reference evidence="20" key="1">
    <citation type="submission" date="2023-07" db="EMBL/GenBank/DDBJ databases">
        <title>Chromosome-level genome assembly of Artemia franciscana.</title>
        <authorList>
            <person name="Jo E."/>
        </authorList>
    </citation>
    <scope>NUCLEOTIDE SEQUENCE</scope>
    <source>
        <tissue evidence="20">Whole body</tissue>
    </source>
</reference>
<keyword evidence="7 17" id="KW-0479">Metal-binding</keyword>
<dbReference type="InterPro" id="IPR029044">
    <property type="entry name" value="Nucleotide-diphossugar_trans"/>
</dbReference>
<dbReference type="GO" id="GO:0006487">
    <property type="term" value="P:protein N-linked glycosylation"/>
    <property type="evidence" value="ECO:0007669"/>
    <property type="project" value="TreeGrafter"/>
</dbReference>
<dbReference type="PANTHER" id="PTHR10468">
    <property type="entry name" value="PROTEIN O-LINKED-MANNOSE BETA-1,2-N-ACETYLGLUCOSAMINYLTRANSFERASE 1/ALPHA-1,3-MANNOSYL-GLYCOPROTEIN 2-BETA-N-ACETYLGLUCOSAMINYLTRANSFERASE"/>
    <property type="match status" value="1"/>
</dbReference>
<dbReference type="InterPro" id="IPR052261">
    <property type="entry name" value="Glycosyltransferase_13"/>
</dbReference>
<comment type="pathway">
    <text evidence="2 17">Protein modification; protein glycosylation.</text>
</comment>
<keyword evidence="6" id="KW-0812">Transmembrane</keyword>